<accession>A0A1Z4LNQ0</accession>
<keyword evidence="8" id="KW-1185">Reference proteome</keyword>
<comment type="subcellular location">
    <subcellularLocation>
        <location evidence="1">Membrane</location>
    </subcellularLocation>
</comment>
<proteinExistence type="inferred from homology"/>
<sequence length="52" mass="5780">MDLIRIICAIFLPPLGVFLQVGIGADFWINILLTLLGYFPGVIHAVWVIAKK</sequence>
<keyword evidence="4 6" id="KW-1133">Transmembrane helix</keyword>
<dbReference type="Proteomes" id="UP000218418">
    <property type="component" value="Chromosome"/>
</dbReference>
<dbReference type="EMBL" id="AP018227">
    <property type="protein sequence ID" value="BAY82833.1"/>
    <property type="molecule type" value="Genomic_DNA"/>
</dbReference>
<dbReference type="AlphaFoldDB" id="A0A1Z4LNQ0"/>
<dbReference type="PANTHER" id="PTHR21659">
    <property type="entry name" value="HYDROPHOBIC PROTEIN RCI2 LOW TEMPERATURE AND SALT RESPONSIVE PROTEIN LTI6 -RELATED"/>
    <property type="match status" value="1"/>
</dbReference>
<evidence type="ECO:0000256" key="2">
    <source>
        <dbReference type="ARBA" id="ARBA00009530"/>
    </source>
</evidence>
<evidence type="ECO:0008006" key="9">
    <source>
        <dbReference type="Google" id="ProtNLM"/>
    </source>
</evidence>
<keyword evidence="5 6" id="KW-0472">Membrane</keyword>
<reference evidence="7 8" key="1">
    <citation type="submission" date="2017-06" db="EMBL/GenBank/DDBJ databases">
        <title>Genome sequencing of cyanobaciteial culture collection at National Institute for Environmental Studies (NIES).</title>
        <authorList>
            <person name="Hirose Y."/>
            <person name="Shimura Y."/>
            <person name="Fujisawa T."/>
            <person name="Nakamura Y."/>
            <person name="Kawachi M."/>
        </authorList>
    </citation>
    <scope>NUCLEOTIDE SEQUENCE [LARGE SCALE GENOMIC DNA]</scope>
    <source>
        <strain evidence="7 8">NIES-267</strain>
    </source>
</reference>
<feature type="transmembrane region" description="Helical" evidence="6">
    <location>
        <begin position="7"/>
        <end position="25"/>
    </location>
</feature>
<dbReference type="GO" id="GO:0016020">
    <property type="term" value="C:membrane"/>
    <property type="evidence" value="ECO:0007669"/>
    <property type="project" value="UniProtKB-SubCell"/>
</dbReference>
<dbReference type="OrthoDB" id="9810121at2"/>
<gene>
    <name evidence="7" type="ORF">NIES267_23180</name>
</gene>
<evidence type="ECO:0000313" key="8">
    <source>
        <dbReference type="Proteomes" id="UP000218418"/>
    </source>
</evidence>
<dbReference type="PANTHER" id="PTHR21659:SF42">
    <property type="entry name" value="UPF0057 MEMBRANE PROTEIN ZK632.10-RELATED"/>
    <property type="match status" value="1"/>
</dbReference>
<evidence type="ECO:0000256" key="4">
    <source>
        <dbReference type="ARBA" id="ARBA00022989"/>
    </source>
</evidence>
<dbReference type="Pfam" id="PF01679">
    <property type="entry name" value="Pmp3"/>
    <property type="match status" value="1"/>
</dbReference>
<organism evidence="7 8">
    <name type="scientific">Calothrix parasitica NIES-267</name>
    <dbReference type="NCBI Taxonomy" id="1973488"/>
    <lineage>
        <taxon>Bacteria</taxon>
        <taxon>Bacillati</taxon>
        <taxon>Cyanobacteriota</taxon>
        <taxon>Cyanophyceae</taxon>
        <taxon>Nostocales</taxon>
        <taxon>Calotrichaceae</taxon>
        <taxon>Calothrix</taxon>
    </lineage>
</organism>
<dbReference type="InterPro" id="IPR000612">
    <property type="entry name" value="PMP3"/>
</dbReference>
<comment type="similarity">
    <text evidence="2">Belongs to the UPF0057 (PMP3) family.</text>
</comment>
<dbReference type="PROSITE" id="PS01309">
    <property type="entry name" value="UPF0057"/>
    <property type="match status" value="1"/>
</dbReference>
<keyword evidence="3 6" id="KW-0812">Transmembrane</keyword>
<evidence type="ECO:0000313" key="7">
    <source>
        <dbReference type="EMBL" id="BAY82833.1"/>
    </source>
</evidence>
<evidence type="ECO:0000256" key="3">
    <source>
        <dbReference type="ARBA" id="ARBA00022692"/>
    </source>
</evidence>
<evidence type="ECO:0000256" key="1">
    <source>
        <dbReference type="ARBA" id="ARBA00004370"/>
    </source>
</evidence>
<evidence type="ECO:0000256" key="5">
    <source>
        <dbReference type="ARBA" id="ARBA00023136"/>
    </source>
</evidence>
<feature type="transmembrane region" description="Helical" evidence="6">
    <location>
        <begin position="31"/>
        <end position="50"/>
    </location>
</feature>
<protein>
    <recommendedName>
        <fullName evidence="9">Stress induced hydrophobic peptide</fullName>
    </recommendedName>
</protein>
<evidence type="ECO:0000256" key="6">
    <source>
        <dbReference type="SAM" id="Phobius"/>
    </source>
</evidence>
<name>A0A1Z4LNQ0_9CYAN</name>